<evidence type="ECO:0000313" key="2">
    <source>
        <dbReference type="Proteomes" id="UP000310671"/>
    </source>
</evidence>
<dbReference type="PANTHER" id="PTHR36924:SF1">
    <property type="entry name" value="ANTITOXIN HIGA-1"/>
    <property type="match status" value="1"/>
</dbReference>
<dbReference type="PROSITE" id="PS50943">
    <property type="entry name" value="HTH_CROC1"/>
    <property type="match status" value="1"/>
</dbReference>
<sequence length="118" mass="13444">MSQATRKPSTVGDIILYEYLEPSGLKINDLAEMLNVHRNSASALVNNNRKLSTDMAFRLAKAFDTTAKFWLNIQQSVDLWEVTSSPRLQEEIDRVIPAHEIIERKHIVDNSEKKHAIA</sequence>
<organism evidence="1 2">
    <name type="scientific">Escherichia coli</name>
    <dbReference type="NCBI Taxonomy" id="562"/>
    <lineage>
        <taxon>Bacteria</taxon>
        <taxon>Pseudomonadati</taxon>
        <taxon>Pseudomonadota</taxon>
        <taxon>Gammaproteobacteria</taxon>
        <taxon>Enterobacterales</taxon>
        <taxon>Enterobacteriaceae</taxon>
        <taxon>Escherichia</taxon>
    </lineage>
</organism>
<dbReference type="GO" id="GO:0003677">
    <property type="term" value="F:DNA binding"/>
    <property type="evidence" value="ECO:0007669"/>
    <property type="project" value="InterPro"/>
</dbReference>
<geneLocation type="plasmid" evidence="2">
    <name>rcs37_pi</name>
</geneLocation>
<dbReference type="Proteomes" id="UP000310671">
    <property type="component" value="Plasmid rcs37_pi"/>
</dbReference>
<dbReference type="SMART" id="SM00530">
    <property type="entry name" value="HTH_XRE"/>
    <property type="match status" value="1"/>
</dbReference>
<dbReference type="AlphaFoldDB" id="A0A0K4CA34"/>
<keyword evidence="1" id="KW-0614">Plasmid</keyword>
<name>A0A0K4CA34_ECOLX</name>
<evidence type="ECO:0000313" key="1">
    <source>
        <dbReference type="EMBL" id="SPD96963.1"/>
    </source>
</evidence>
<protein>
    <submittedName>
        <fullName evidence="1">Addiction module antidote protein, HigA family</fullName>
    </submittedName>
</protein>
<accession>A0A0K4CA34</accession>
<reference evidence="2" key="1">
    <citation type="submission" date="2018-02" db="EMBL/GenBank/DDBJ databases">
        <authorList>
            <person name="Cea G.-C."/>
            <person name="William W."/>
        </authorList>
    </citation>
    <scope>NUCLEOTIDE SEQUENCE [LARGE SCALE GENOMIC DNA]</scope>
    <source>
        <strain evidence="2">730</strain>
        <plasmid evidence="2">rcs37_pi</plasmid>
    </source>
</reference>
<dbReference type="InterPro" id="IPR010982">
    <property type="entry name" value="Lambda_DNA-bd_dom_sf"/>
</dbReference>
<proteinExistence type="predicted"/>
<dbReference type="EMBL" id="LT985230">
    <property type="protein sequence ID" value="SPD96963.1"/>
    <property type="molecule type" value="Genomic_DNA"/>
</dbReference>
<dbReference type="RefSeq" id="WP_052895113.1">
    <property type="nucleotide sequence ID" value="NZ_CP054168.1"/>
</dbReference>
<dbReference type="CDD" id="cd00093">
    <property type="entry name" value="HTH_XRE"/>
    <property type="match status" value="1"/>
</dbReference>
<dbReference type="InterPro" id="IPR001387">
    <property type="entry name" value="Cro/C1-type_HTH"/>
</dbReference>
<dbReference type="NCBIfam" id="TIGR02607">
    <property type="entry name" value="antidote_HigA"/>
    <property type="match status" value="1"/>
</dbReference>
<dbReference type="InterPro" id="IPR013430">
    <property type="entry name" value="Toxin_antidote_HigA"/>
</dbReference>
<dbReference type="Gene3D" id="1.10.260.40">
    <property type="entry name" value="lambda repressor-like DNA-binding domains"/>
    <property type="match status" value="1"/>
</dbReference>
<gene>
    <name evidence="1" type="primary">higA</name>
    <name evidence="1" type="ORF">RCS37_PI0002</name>
</gene>
<dbReference type="SUPFAM" id="SSF47413">
    <property type="entry name" value="lambda repressor-like DNA-binding domains"/>
    <property type="match status" value="1"/>
</dbReference>
<dbReference type="PANTHER" id="PTHR36924">
    <property type="entry name" value="ANTITOXIN HIGA-1"/>
    <property type="match status" value="1"/>
</dbReference>
<dbReference type="Pfam" id="PF01381">
    <property type="entry name" value="HTH_3"/>
    <property type="match status" value="1"/>
</dbReference>